<dbReference type="AlphaFoldDB" id="A0A365XSX7"/>
<comment type="caution">
    <text evidence="1">The sequence shown here is derived from an EMBL/GenBank/DDBJ whole genome shotgun (WGS) entry which is preliminary data.</text>
</comment>
<keyword evidence="2" id="KW-1185">Reference proteome</keyword>
<name>A0A365XSX7_9BACT</name>
<reference evidence="1 2" key="1">
    <citation type="submission" date="2018-05" db="EMBL/GenBank/DDBJ databases">
        <title>Chitinophaga sp. K3CV102501T nov., isolated from isolated from a monsoon evergreen broad-leaved forest soil.</title>
        <authorList>
            <person name="Lv Y."/>
        </authorList>
    </citation>
    <scope>NUCLEOTIDE SEQUENCE [LARGE SCALE GENOMIC DNA]</scope>
    <source>
        <strain evidence="1 2">GDMCC 1.1325</strain>
    </source>
</reference>
<gene>
    <name evidence="1" type="ORF">DF182_23390</name>
</gene>
<evidence type="ECO:0000313" key="1">
    <source>
        <dbReference type="EMBL" id="RBL89462.1"/>
    </source>
</evidence>
<sequence length="340" mass="38283">MLEKVLKRMTNVLLVELSDVQSDIKGSVNAIDMFFNYSAWTGKECYSGFAFGMLESLLCKEWKELEDANMGFENGVTRIAYAMLLWVQQGAFDAPISDWLYPVNQELFGRIIPAAGSAKSGYSLSDLSGIALYLSAALSSFSYDRQHQSDIRACLAECLTNIKLLQEQQVDDHLNPVLLKRYFQLSQHNSHDAELNKIITEICSVVQVQVTKQWENENNTINILRDTRLYEILGYADMLGIHLPDKPLAVWDAGYLEEVSGLMQLHQLLQAVNAAATLDYKLLSLTREEIHSRLIDLVDVADRIILNETAGRLIEESDPSGVLPGLTENCMMLQKILSQR</sequence>
<organism evidence="1 2">
    <name type="scientific">Chitinophaga flava</name>
    <dbReference type="NCBI Taxonomy" id="2259036"/>
    <lineage>
        <taxon>Bacteria</taxon>
        <taxon>Pseudomonadati</taxon>
        <taxon>Bacteroidota</taxon>
        <taxon>Chitinophagia</taxon>
        <taxon>Chitinophagales</taxon>
        <taxon>Chitinophagaceae</taxon>
        <taxon>Chitinophaga</taxon>
    </lineage>
</organism>
<dbReference type="EMBL" id="QFFJ01000002">
    <property type="protein sequence ID" value="RBL89462.1"/>
    <property type="molecule type" value="Genomic_DNA"/>
</dbReference>
<proteinExistence type="predicted"/>
<protein>
    <submittedName>
        <fullName evidence="1">Uncharacterized protein</fullName>
    </submittedName>
</protein>
<accession>A0A365XSX7</accession>
<evidence type="ECO:0000313" key="2">
    <source>
        <dbReference type="Proteomes" id="UP000253410"/>
    </source>
</evidence>
<dbReference type="RefSeq" id="WP_113618207.1">
    <property type="nucleotide sequence ID" value="NZ_QFFJ01000002.1"/>
</dbReference>
<dbReference type="Proteomes" id="UP000253410">
    <property type="component" value="Unassembled WGS sequence"/>
</dbReference>